<evidence type="ECO:0000313" key="1">
    <source>
        <dbReference type="EMBL" id="CAE0406817.1"/>
    </source>
</evidence>
<dbReference type="AlphaFoldDB" id="A0A7S3L021"/>
<dbReference type="InterPro" id="IPR032675">
    <property type="entry name" value="LRR_dom_sf"/>
</dbReference>
<gene>
    <name evidence="1" type="ORF">ACOF00016_LOCUS4644</name>
</gene>
<name>A0A7S3L021_9STRA</name>
<dbReference type="SUPFAM" id="SSF52047">
    <property type="entry name" value="RNI-like"/>
    <property type="match status" value="1"/>
</dbReference>
<accession>A0A7S3L021</accession>
<dbReference type="Gene3D" id="3.80.10.10">
    <property type="entry name" value="Ribonuclease Inhibitor"/>
    <property type="match status" value="1"/>
</dbReference>
<organism evidence="1">
    <name type="scientific">Amphora coffeiformis</name>
    <dbReference type="NCBI Taxonomy" id="265554"/>
    <lineage>
        <taxon>Eukaryota</taxon>
        <taxon>Sar</taxon>
        <taxon>Stramenopiles</taxon>
        <taxon>Ochrophyta</taxon>
        <taxon>Bacillariophyta</taxon>
        <taxon>Bacillariophyceae</taxon>
        <taxon>Bacillariophycidae</taxon>
        <taxon>Thalassiophysales</taxon>
        <taxon>Catenulaceae</taxon>
        <taxon>Amphora</taxon>
    </lineage>
</organism>
<dbReference type="EMBL" id="HBIM01005451">
    <property type="protein sequence ID" value="CAE0406817.1"/>
    <property type="molecule type" value="Transcribed_RNA"/>
</dbReference>
<sequence>METTTFEINEMLKEGILQGVLWTSDTVQRTAVCLARMPRLENLTILDNNRFVAVEDDNHDEHDNNNNTTFRALLQVLAQHENLKRLSIAHGDLSSVLVDIAEVYTHTNHSKSSLEELELVAGNKIRPSEAAYLRKVVHIPSQTLSLSFHLNQKDYGPVLQALRQGVDDGLWKTTATRILFRNVSFPDHEFHLHRFLAMMCQAACIQGLALNPRRRRVAHDAESMRVGPGFLPALARLLELDGVLESLDITNLVVEQPMVDDALVAAFRHALASNTSLQRLSLPCTKGMARIWQEAVFPALATSNRTLQHLEFGHEPGVVASFLHHLPHMQGLTSVQAPWRTPDGPAWMAAVPQAASLCHLHLRMVPNLHDVVKPCQSSGHEKQQQDEQEDYCLTQTRQWVERHRLTRLAQDILVQQPPETAAVGPWVEHLAGFVQTTDDVGLDARYVLLRESLAALVSPTS</sequence>
<reference evidence="1" key="1">
    <citation type="submission" date="2021-01" db="EMBL/GenBank/DDBJ databases">
        <authorList>
            <person name="Corre E."/>
            <person name="Pelletier E."/>
            <person name="Niang G."/>
            <person name="Scheremetjew M."/>
            <person name="Finn R."/>
            <person name="Kale V."/>
            <person name="Holt S."/>
            <person name="Cochrane G."/>
            <person name="Meng A."/>
            <person name="Brown T."/>
            <person name="Cohen L."/>
        </authorList>
    </citation>
    <scope>NUCLEOTIDE SEQUENCE</scope>
    <source>
        <strain evidence="1">CCMP127</strain>
    </source>
</reference>
<protein>
    <submittedName>
        <fullName evidence="1">Uncharacterized protein</fullName>
    </submittedName>
</protein>
<proteinExistence type="predicted"/>